<protein>
    <submittedName>
        <fullName evidence="2">Uncharacterized protein</fullName>
    </submittedName>
</protein>
<dbReference type="EMBL" id="JACGWJ010000006">
    <property type="protein sequence ID" value="KAL0413083.1"/>
    <property type="molecule type" value="Genomic_DNA"/>
</dbReference>
<evidence type="ECO:0000313" key="2">
    <source>
        <dbReference type="EMBL" id="KAL0413083.1"/>
    </source>
</evidence>
<reference evidence="2" key="1">
    <citation type="submission" date="2020-06" db="EMBL/GenBank/DDBJ databases">
        <authorList>
            <person name="Li T."/>
            <person name="Hu X."/>
            <person name="Zhang T."/>
            <person name="Song X."/>
            <person name="Zhang H."/>
            <person name="Dai N."/>
            <person name="Sheng W."/>
            <person name="Hou X."/>
            <person name="Wei L."/>
        </authorList>
    </citation>
    <scope>NUCLEOTIDE SEQUENCE</scope>
    <source>
        <strain evidence="2">G02</strain>
        <tissue evidence="2">Leaf</tissue>
    </source>
</reference>
<proteinExistence type="predicted"/>
<reference evidence="2" key="2">
    <citation type="journal article" date="2024" name="Plant">
        <title>Genomic evolution and insights into agronomic trait innovations of Sesamum species.</title>
        <authorList>
            <person name="Miao H."/>
            <person name="Wang L."/>
            <person name="Qu L."/>
            <person name="Liu H."/>
            <person name="Sun Y."/>
            <person name="Le M."/>
            <person name="Wang Q."/>
            <person name="Wei S."/>
            <person name="Zheng Y."/>
            <person name="Lin W."/>
            <person name="Duan Y."/>
            <person name="Cao H."/>
            <person name="Xiong S."/>
            <person name="Wang X."/>
            <person name="Wei L."/>
            <person name="Li C."/>
            <person name="Ma Q."/>
            <person name="Ju M."/>
            <person name="Zhao R."/>
            <person name="Li G."/>
            <person name="Mu C."/>
            <person name="Tian Q."/>
            <person name="Mei H."/>
            <person name="Zhang T."/>
            <person name="Gao T."/>
            <person name="Zhang H."/>
        </authorList>
    </citation>
    <scope>NUCLEOTIDE SEQUENCE</scope>
    <source>
        <strain evidence="2">G02</strain>
    </source>
</reference>
<name>A0AAW2U7M2_SESRA</name>
<gene>
    <name evidence="2" type="ORF">Sradi_1510000</name>
</gene>
<dbReference type="AlphaFoldDB" id="A0AAW2U7M2"/>
<evidence type="ECO:0000256" key="1">
    <source>
        <dbReference type="SAM" id="MobiDB-lite"/>
    </source>
</evidence>
<comment type="caution">
    <text evidence="2">The sequence shown here is derived from an EMBL/GenBank/DDBJ whole genome shotgun (WGS) entry which is preliminary data.</text>
</comment>
<feature type="region of interest" description="Disordered" evidence="1">
    <location>
        <begin position="75"/>
        <end position="99"/>
    </location>
</feature>
<accession>A0AAW2U7M2</accession>
<sequence length="258" mass="28315">MYIFGVFTSTKGSHRSFTSADGTFFESTAYYSPNSSPAIPTPLLPLPVLALSIPPHTKKPTRPLQVYFCCTHSTTTTPTDPSGLPPPTAPGTTSTTSSNGLPVTLCKGKRSCTAHLLAHSLSYQYLSPNYPGFSASLSSVSILNTHSEAIRHSTWKMVMDEKMSSLISRGIWELVEPPHNADVVACRWFLPSKFGLYGTFERYKAHLVAKSFTKIYGLSDVSEGYKKCVLIGDLNETLYMEQPLGYVTQGEKQRMVAN</sequence>
<organism evidence="2">
    <name type="scientific">Sesamum radiatum</name>
    <name type="common">Black benniseed</name>
    <dbReference type="NCBI Taxonomy" id="300843"/>
    <lineage>
        <taxon>Eukaryota</taxon>
        <taxon>Viridiplantae</taxon>
        <taxon>Streptophyta</taxon>
        <taxon>Embryophyta</taxon>
        <taxon>Tracheophyta</taxon>
        <taxon>Spermatophyta</taxon>
        <taxon>Magnoliopsida</taxon>
        <taxon>eudicotyledons</taxon>
        <taxon>Gunneridae</taxon>
        <taxon>Pentapetalae</taxon>
        <taxon>asterids</taxon>
        <taxon>lamiids</taxon>
        <taxon>Lamiales</taxon>
        <taxon>Pedaliaceae</taxon>
        <taxon>Sesamum</taxon>
    </lineage>
</organism>